<evidence type="ECO:0000313" key="8">
    <source>
        <dbReference type="EMBL" id="MEQ2546151.1"/>
    </source>
</evidence>
<comment type="caution">
    <text evidence="8">The sequence shown here is derived from an EMBL/GenBank/DDBJ whole genome shotgun (WGS) entry which is preliminary data.</text>
</comment>
<keyword evidence="4" id="KW-0547">Nucleotide-binding</keyword>
<evidence type="ECO:0000256" key="6">
    <source>
        <dbReference type="ARBA" id="ARBA00039970"/>
    </source>
</evidence>
<dbReference type="Pfam" id="PF02562">
    <property type="entry name" value="PhoH"/>
    <property type="match status" value="1"/>
</dbReference>
<evidence type="ECO:0000259" key="7">
    <source>
        <dbReference type="Pfam" id="PF02562"/>
    </source>
</evidence>
<dbReference type="Proteomes" id="UP001460202">
    <property type="component" value="Unassembled WGS sequence"/>
</dbReference>
<keyword evidence="9" id="KW-1185">Reference proteome</keyword>
<dbReference type="SUPFAM" id="SSF52540">
    <property type="entry name" value="P-loop containing nucleoside triphosphate hydrolases"/>
    <property type="match status" value="1"/>
</dbReference>
<protein>
    <recommendedName>
        <fullName evidence="6">PhoH-like protein</fullName>
    </recommendedName>
</protein>
<sequence>MTETVGKEILIEGVDPRELYGAQNAYLEQIKSLYPALKIVARGSSLKVLGSEAETQRFAKRMDSLVAYYLKYGHISSQVIDQCFSGGIVPDDAPVDKDVIVYGNSGNIVRARTVNQQRLVKLYDKNDLLFAVGPAGSGKTYTAIALAVRALKERQVRRIILTRPAVEAGEKLGFLPGDMKEKLDPYLQPLYDALNDMIPPAKLQKFLEDGTVQIAPLAYMRGRTLDNAFVILDEAQNTTLSQIKMFLTRMGRNARFIVTGDVTQIDLPRRSDSGLVRTMEILRSVPGIGIVEFDKRDIVRHPLVKYIVDAFDKVTGEEHVIPSERE</sequence>
<evidence type="ECO:0000256" key="5">
    <source>
        <dbReference type="ARBA" id="ARBA00022840"/>
    </source>
</evidence>
<evidence type="ECO:0000256" key="4">
    <source>
        <dbReference type="ARBA" id="ARBA00022741"/>
    </source>
</evidence>
<keyword evidence="3" id="KW-0963">Cytoplasm</keyword>
<name>A0ABV1H0F0_9BACT</name>
<accession>A0ABV1H0F0</accession>
<evidence type="ECO:0000256" key="2">
    <source>
        <dbReference type="ARBA" id="ARBA00010393"/>
    </source>
</evidence>
<evidence type="ECO:0000256" key="3">
    <source>
        <dbReference type="ARBA" id="ARBA00022490"/>
    </source>
</evidence>
<comment type="subcellular location">
    <subcellularLocation>
        <location evidence="1">Cytoplasm</location>
    </subcellularLocation>
</comment>
<keyword evidence="5" id="KW-0067">ATP-binding</keyword>
<organism evidence="8 9">
    <name type="scientific">Alistipes intestinihominis</name>
    <dbReference type="NCBI Taxonomy" id="3133172"/>
    <lineage>
        <taxon>Bacteria</taxon>
        <taxon>Pseudomonadati</taxon>
        <taxon>Bacteroidota</taxon>
        <taxon>Bacteroidia</taxon>
        <taxon>Bacteroidales</taxon>
        <taxon>Rikenellaceae</taxon>
        <taxon>Alistipes</taxon>
    </lineage>
</organism>
<dbReference type="InterPro" id="IPR027417">
    <property type="entry name" value="P-loop_NTPase"/>
</dbReference>
<feature type="domain" description="PhoH-like protein" evidence="7">
    <location>
        <begin position="109"/>
        <end position="312"/>
    </location>
</feature>
<dbReference type="InterPro" id="IPR051451">
    <property type="entry name" value="PhoH2-like"/>
</dbReference>
<dbReference type="PANTHER" id="PTHR30473:SF1">
    <property type="entry name" value="PHOH-LIKE PROTEIN"/>
    <property type="match status" value="1"/>
</dbReference>
<dbReference type="Gene3D" id="3.40.50.300">
    <property type="entry name" value="P-loop containing nucleotide triphosphate hydrolases"/>
    <property type="match status" value="1"/>
</dbReference>
<dbReference type="RefSeq" id="WP_349094572.1">
    <property type="nucleotide sequence ID" value="NZ_JBBMFL010000023.1"/>
</dbReference>
<dbReference type="PANTHER" id="PTHR30473">
    <property type="entry name" value="PROTEIN PHOH"/>
    <property type="match status" value="1"/>
</dbReference>
<comment type="similarity">
    <text evidence="2">Belongs to the PhoH family.</text>
</comment>
<proteinExistence type="inferred from homology"/>
<dbReference type="EMBL" id="JBBMFL010000023">
    <property type="protein sequence ID" value="MEQ2546151.1"/>
    <property type="molecule type" value="Genomic_DNA"/>
</dbReference>
<gene>
    <name evidence="8" type="ORF">WMO46_14485</name>
</gene>
<dbReference type="InterPro" id="IPR003714">
    <property type="entry name" value="PhoH"/>
</dbReference>
<evidence type="ECO:0000256" key="1">
    <source>
        <dbReference type="ARBA" id="ARBA00004496"/>
    </source>
</evidence>
<reference evidence="8 9" key="1">
    <citation type="submission" date="2024-03" db="EMBL/GenBank/DDBJ databases">
        <title>Human intestinal bacterial collection.</title>
        <authorList>
            <person name="Pauvert C."/>
            <person name="Hitch T.C.A."/>
            <person name="Clavel T."/>
        </authorList>
    </citation>
    <scope>NUCLEOTIDE SEQUENCE [LARGE SCALE GENOMIC DNA]</scope>
    <source>
        <strain evidence="8 9">CLA-KB-H122</strain>
    </source>
</reference>
<evidence type="ECO:0000313" key="9">
    <source>
        <dbReference type="Proteomes" id="UP001460202"/>
    </source>
</evidence>